<dbReference type="Proteomes" id="UP000474757">
    <property type="component" value="Unassembled WGS sequence"/>
</dbReference>
<protein>
    <submittedName>
        <fullName evidence="2">Nuclear transport factor 2 family protein</fullName>
    </submittedName>
</protein>
<evidence type="ECO:0000313" key="3">
    <source>
        <dbReference type="Proteomes" id="UP000474757"/>
    </source>
</evidence>
<name>A0A6B2JQX3_9RHOB</name>
<dbReference type="InterPro" id="IPR032710">
    <property type="entry name" value="NTF2-like_dom_sf"/>
</dbReference>
<dbReference type="Gene3D" id="3.10.450.50">
    <property type="match status" value="1"/>
</dbReference>
<feature type="domain" description="SnoaL-like" evidence="1">
    <location>
        <begin position="8"/>
        <end position="103"/>
    </location>
</feature>
<comment type="caution">
    <text evidence="2">The sequence shown here is derived from an EMBL/GenBank/DDBJ whole genome shotgun (WGS) entry which is preliminary data.</text>
</comment>
<proteinExistence type="predicted"/>
<sequence>MTPVSPPVAAYLEAAARLDAPAMLAPFAEGARVYDEGEWVTGREAIAAWIARATLANEARPEVLEVWHEEGEERVRARVVGSFRGSPVTLTHRFTVTDGRIASLRIG</sequence>
<dbReference type="Pfam" id="PF12680">
    <property type="entry name" value="SnoaL_2"/>
    <property type="match status" value="1"/>
</dbReference>
<reference evidence="2 3" key="1">
    <citation type="submission" date="2020-02" db="EMBL/GenBank/DDBJ databases">
        <title>Pseudoroseicyclus tamarix, sp. nov., isolated from offshore sediment of a Tamarix chinensis forest.</title>
        <authorList>
            <person name="Gai Y."/>
        </authorList>
    </citation>
    <scope>NUCLEOTIDE SEQUENCE [LARGE SCALE GENOMIC DNA]</scope>
    <source>
        <strain evidence="2 3">CLL3-39</strain>
    </source>
</reference>
<dbReference type="InterPro" id="IPR037401">
    <property type="entry name" value="SnoaL-like"/>
</dbReference>
<dbReference type="SUPFAM" id="SSF54427">
    <property type="entry name" value="NTF2-like"/>
    <property type="match status" value="1"/>
</dbReference>
<keyword evidence="3" id="KW-1185">Reference proteome</keyword>
<dbReference type="EMBL" id="JAAGAB010000001">
    <property type="protein sequence ID" value="NDV00375.1"/>
    <property type="molecule type" value="Genomic_DNA"/>
</dbReference>
<gene>
    <name evidence="2" type="ORF">GZA08_05245</name>
</gene>
<dbReference type="RefSeq" id="WP_163890635.1">
    <property type="nucleotide sequence ID" value="NZ_JAAFYS010000001.1"/>
</dbReference>
<accession>A0A6B2JQX3</accession>
<dbReference type="AlphaFoldDB" id="A0A6B2JQX3"/>
<evidence type="ECO:0000259" key="1">
    <source>
        <dbReference type="Pfam" id="PF12680"/>
    </source>
</evidence>
<evidence type="ECO:0000313" key="2">
    <source>
        <dbReference type="EMBL" id="NDV00375.1"/>
    </source>
</evidence>
<organism evidence="2 3">
    <name type="scientific">Pseudoroseicyclus tamaricis</name>
    <dbReference type="NCBI Taxonomy" id="2705421"/>
    <lineage>
        <taxon>Bacteria</taxon>
        <taxon>Pseudomonadati</taxon>
        <taxon>Pseudomonadota</taxon>
        <taxon>Alphaproteobacteria</taxon>
        <taxon>Rhodobacterales</taxon>
        <taxon>Paracoccaceae</taxon>
        <taxon>Pseudoroseicyclus</taxon>
    </lineage>
</organism>